<dbReference type="InterPro" id="IPR046358">
    <property type="entry name" value="Flagellin_C"/>
</dbReference>
<dbReference type="Pfam" id="PF00669">
    <property type="entry name" value="Flagellin_N"/>
    <property type="match status" value="1"/>
</dbReference>
<dbReference type="SUPFAM" id="SSF64518">
    <property type="entry name" value="Phase 1 flagellin"/>
    <property type="match status" value="1"/>
</dbReference>
<dbReference type="EMBL" id="JAVIZC010000003">
    <property type="protein sequence ID" value="MDR6104196.1"/>
    <property type="molecule type" value="Genomic_DNA"/>
</dbReference>
<name>A0AAJ2BJM0_9HYPH</name>
<evidence type="ECO:0000259" key="4">
    <source>
        <dbReference type="Pfam" id="PF00669"/>
    </source>
</evidence>
<dbReference type="Gene3D" id="1.20.1330.10">
    <property type="entry name" value="f41 fragment of flagellin, N-terminal domain"/>
    <property type="match status" value="1"/>
</dbReference>
<evidence type="ECO:0000313" key="6">
    <source>
        <dbReference type="EMBL" id="MDR6104196.1"/>
    </source>
</evidence>
<evidence type="ECO:0000256" key="3">
    <source>
        <dbReference type="RuleBase" id="RU362073"/>
    </source>
</evidence>
<comment type="subcellular location">
    <subcellularLocation>
        <location evidence="3">Secreted</location>
    </subcellularLocation>
    <subcellularLocation>
        <location evidence="3">Bacterial flagellum</location>
    </subcellularLocation>
</comment>
<dbReference type="InterPro" id="IPR001492">
    <property type="entry name" value="Flagellin"/>
</dbReference>
<reference evidence="6" key="1">
    <citation type="submission" date="2023-08" db="EMBL/GenBank/DDBJ databases">
        <title>Functional and genomic diversity of the sorghum phyllosphere microbiome.</title>
        <authorList>
            <person name="Shade A."/>
        </authorList>
    </citation>
    <scope>NUCLEOTIDE SEQUENCE</scope>
    <source>
        <strain evidence="6">SORGH_AS_0974</strain>
    </source>
</reference>
<dbReference type="GO" id="GO:0005576">
    <property type="term" value="C:extracellular region"/>
    <property type="evidence" value="ECO:0007669"/>
    <property type="project" value="UniProtKB-SubCell"/>
</dbReference>
<dbReference type="Proteomes" id="UP001255601">
    <property type="component" value="Unassembled WGS sequence"/>
</dbReference>
<dbReference type="AlphaFoldDB" id="A0AAJ2BJM0"/>
<dbReference type="GO" id="GO:0009288">
    <property type="term" value="C:bacterial-type flagellum"/>
    <property type="evidence" value="ECO:0007669"/>
    <property type="project" value="UniProtKB-SubCell"/>
</dbReference>
<evidence type="ECO:0000259" key="5">
    <source>
        <dbReference type="Pfam" id="PF00700"/>
    </source>
</evidence>
<keyword evidence="3" id="KW-0964">Secreted</keyword>
<dbReference type="InterPro" id="IPR001029">
    <property type="entry name" value="Flagellin_N"/>
</dbReference>
<keyword evidence="6" id="KW-0282">Flagellum</keyword>
<feature type="domain" description="Flagellin N-terminal" evidence="4">
    <location>
        <begin position="26"/>
        <end position="156"/>
    </location>
</feature>
<gene>
    <name evidence="6" type="ORF">QE369_004393</name>
</gene>
<comment type="caution">
    <text evidence="6">The sequence shown here is derived from an EMBL/GenBank/DDBJ whole genome shotgun (WGS) entry which is preliminary data.</text>
</comment>
<proteinExistence type="inferred from homology"/>
<dbReference type="PANTHER" id="PTHR42792">
    <property type="entry name" value="FLAGELLIN"/>
    <property type="match status" value="1"/>
</dbReference>
<protein>
    <recommendedName>
        <fullName evidence="3">Flagellin</fullName>
    </recommendedName>
</protein>
<evidence type="ECO:0000313" key="7">
    <source>
        <dbReference type="Proteomes" id="UP001255601"/>
    </source>
</evidence>
<keyword evidence="6" id="KW-0969">Cilium</keyword>
<evidence type="ECO:0000256" key="2">
    <source>
        <dbReference type="ARBA" id="ARBA00023143"/>
    </source>
</evidence>
<comment type="similarity">
    <text evidence="1 3">Belongs to the bacterial flagellin family.</text>
</comment>
<keyword evidence="2 3" id="KW-0975">Bacterial flagellum</keyword>
<accession>A0AAJ2BJM0</accession>
<evidence type="ECO:0000256" key="1">
    <source>
        <dbReference type="ARBA" id="ARBA00005709"/>
    </source>
</evidence>
<dbReference type="GO" id="GO:0005198">
    <property type="term" value="F:structural molecule activity"/>
    <property type="evidence" value="ECO:0007669"/>
    <property type="project" value="UniProtKB-UniRule"/>
</dbReference>
<keyword evidence="6" id="KW-0966">Cell projection</keyword>
<dbReference type="PRINTS" id="PR00207">
    <property type="entry name" value="FLAGELLIN"/>
</dbReference>
<organism evidence="6 7">
    <name type="scientific">Agrobacterium larrymoorei</name>
    <dbReference type="NCBI Taxonomy" id="160699"/>
    <lineage>
        <taxon>Bacteria</taxon>
        <taxon>Pseudomonadati</taxon>
        <taxon>Pseudomonadota</taxon>
        <taxon>Alphaproteobacteria</taxon>
        <taxon>Hyphomicrobiales</taxon>
        <taxon>Rhizobiaceae</taxon>
        <taxon>Rhizobium/Agrobacterium group</taxon>
        <taxon>Agrobacterium</taxon>
    </lineage>
</organism>
<comment type="function">
    <text evidence="3">Flagellin is the subunit protein which polymerizes to form the filaments of bacterial flagella.</text>
</comment>
<sequence>MPLSDKSGMSLLIVYAPRGSFTMSSILTNTSAMAALQSLRSVNSNLSTTQAAVSSGLKVGKAADNVAYWSISTTMKSDNKALTAASDALGVGAAKVDTAYAAMDSAKDVVNEIKAKLSTASETSVDKTQVQLEISKLQQQLSAIGQAASFNGENWVVKAAASSTTVVDGFIRKSDGTVKVTTATFEAGSYAMFASVTGAGVGTGGVLGSVMSIKLTSTTTQGAIDGYLTTVETALKKLTKGAAAVGALSKRIELQDAFSKKLSDAQKSGISRLVDANMEEESAKLSALQTQQQLAVQSLSIANSSSQQLLSLFRG</sequence>
<feature type="domain" description="Flagellin C-terminal" evidence="5">
    <location>
        <begin position="229"/>
        <end position="313"/>
    </location>
</feature>
<dbReference type="Pfam" id="PF00700">
    <property type="entry name" value="Flagellin_C"/>
    <property type="match status" value="1"/>
</dbReference>
<dbReference type="PANTHER" id="PTHR42792:SF2">
    <property type="entry name" value="FLAGELLIN"/>
    <property type="match status" value="1"/>
</dbReference>